<evidence type="ECO:0000313" key="2">
    <source>
        <dbReference type="EMBL" id="OFA10301.1"/>
    </source>
</evidence>
<keyword evidence="1" id="KW-0812">Transmembrane</keyword>
<proteinExistence type="predicted"/>
<protein>
    <submittedName>
        <fullName evidence="2">Uncharacterized protein</fullName>
    </submittedName>
</protein>
<keyword evidence="1" id="KW-1133">Transmembrane helix</keyword>
<dbReference type="AlphaFoldDB" id="A0A1E7XB87"/>
<sequence length="120" mass="13739">MSACEYLFSRNVGVIIFFSTRKMGYILTKLVITFAIITVFDLSGMSLSTKNAIRTRMIIDGRPMSAIKCNPKHRKDGCRALSDNVYTISSKYAYKVGSTEIFQFKVNSSWIFIMRRLLMI</sequence>
<accession>A0A1E7XB87</accession>
<evidence type="ECO:0000256" key="1">
    <source>
        <dbReference type="SAM" id="Phobius"/>
    </source>
</evidence>
<keyword evidence="1" id="KW-0472">Membrane</keyword>
<evidence type="ECO:0000313" key="3">
    <source>
        <dbReference type="Proteomes" id="UP000177010"/>
    </source>
</evidence>
<name>A0A1E7XB87_9LACO</name>
<comment type="caution">
    <text evidence="2">The sequence shown here is derived from an EMBL/GenBank/DDBJ whole genome shotgun (WGS) entry which is preliminary data.</text>
</comment>
<gene>
    <name evidence="2" type="ORF">LASUN_19100</name>
</gene>
<dbReference type="Proteomes" id="UP000177010">
    <property type="component" value="Unassembled WGS sequence"/>
</dbReference>
<organism evidence="2 3">
    <name type="scientific">Lentilactobacillus sunkii</name>
    <dbReference type="NCBI Taxonomy" id="481719"/>
    <lineage>
        <taxon>Bacteria</taxon>
        <taxon>Bacillati</taxon>
        <taxon>Bacillota</taxon>
        <taxon>Bacilli</taxon>
        <taxon>Lactobacillales</taxon>
        <taxon>Lactobacillaceae</taxon>
        <taxon>Lentilactobacillus</taxon>
    </lineage>
</organism>
<feature type="transmembrane region" description="Helical" evidence="1">
    <location>
        <begin position="26"/>
        <end position="47"/>
    </location>
</feature>
<reference evidence="2 3" key="1">
    <citation type="submission" date="2016-09" db="EMBL/GenBank/DDBJ databases">
        <title>Genome Sequence of Lactobacillus sunkii Strain CG01.</title>
        <authorList>
            <person name="Poehlein A."/>
            <person name="Gabris C."/>
            <person name="Bengelsdorf F.R."/>
            <person name="Duerre P."/>
            <person name="Daniel R."/>
        </authorList>
    </citation>
    <scope>NUCLEOTIDE SEQUENCE [LARGE SCALE GENOMIC DNA]</scope>
    <source>
        <strain evidence="2 3">CG_D</strain>
    </source>
</reference>
<dbReference type="EMBL" id="MIQE01000020">
    <property type="protein sequence ID" value="OFA10301.1"/>
    <property type="molecule type" value="Genomic_DNA"/>
</dbReference>